<dbReference type="Proteomes" id="UP000183028">
    <property type="component" value="Unassembled WGS sequence"/>
</dbReference>
<evidence type="ECO:0000256" key="2">
    <source>
        <dbReference type="ARBA" id="ARBA00009142"/>
    </source>
</evidence>
<feature type="transmembrane region" description="Helical" evidence="8">
    <location>
        <begin position="6"/>
        <end position="31"/>
    </location>
</feature>
<keyword evidence="5 8" id="KW-0812">Transmembrane</keyword>
<evidence type="ECO:0000313" key="9">
    <source>
        <dbReference type="EMBL" id="SEI65714.1"/>
    </source>
</evidence>
<dbReference type="Pfam" id="PF01925">
    <property type="entry name" value="TauE"/>
    <property type="match status" value="1"/>
</dbReference>
<keyword evidence="3" id="KW-0813">Transport</keyword>
<dbReference type="PANTHER" id="PTHR30269:SF0">
    <property type="entry name" value="MEMBRANE TRANSPORTER PROTEIN YFCA-RELATED"/>
    <property type="match status" value="1"/>
</dbReference>
<gene>
    <name evidence="9" type="ORF">SAMN04487834_10152</name>
</gene>
<comment type="subcellular location">
    <subcellularLocation>
        <location evidence="1 8">Cell membrane</location>
        <topology evidence="1 8">Multi-pass membrane protein</topology>
    </subcellularLocation>
</comment>
<keyword evidence="6 8" id="KW-1133">Transmembrane helix</keyword>
<sequence>MPIHFLTYIIVGTAVFIAGFVDAIAGGGGLISLPVYMMVGLPAHNAIATNKMSSTCGTALSTVRFIKNGLIHMKLALPSVFLAIIGSTIGAHLALMTNNDILEKIMIPILPITAFFVFNKNLFRDHHHSFKITRRTMLISLLAAFIVGIYDGFYGPGTGTFLLIILTIFGHMAIKHANGQVKAINLTTNISALTVYLFNGQVIIGLGLFAALCNMAGNYLGSGMMMSKGSKVVKPVIGVVLVMLLLKMVHVY</sequence>
<evidence type="ECO:0000256" key="8">
    <source>
        <dbReference type="RuleBase" id="RU363041"/>
    </source>
</evidence>
<evidence type="ECO:0000256" key="7">
    <source>
        <dbReference type="ARBA" id="ARBA00023136"/>
    </source>
</evidence>
<proteinExistence type="inferred from homology"/>
<evidence type="ECO:0000313" key="10">
    <source>
        <dbReference type="Proteomes" id="UP000183028"/>
    </source>
</evidence>
<feature type="transmembrane region" description="Helical" evidence="8">
    <location>
        <begin position="105"/>
        <end position="123"/>
    </location>
</feature>
<dbReference type="InterPro" id="IPR002781">
    <property type="entry name" value="TM_pro_TauE-like"/>
</dbReference>
<comment type="similarity">
    <text evidence="2 8">Belongs to the 4-toluene sulfonate uptake permease (TSUP) (TC 2.A.102) family.</text>
</comment>
<evidence type="ECO:0000256" key="6">
    <source>
        <dbReference type="ARBA" id="ARBA00022989"/>
    </source>
</evidence>
<evidence type="ECO:0000256" key="1">
    <source>
        <dbReference type="ARBA" id="ARBA00004651"/>
    </source>
</evidence>
<name>A0A1H6SIK1_9FIRM</name>
<evidence type="ECO:0000256" key="3">
    <source>
        <dbReference type="ARBA" id="ARBA00022448"/>
    </source>
</evidence>
<evidence type="ECO:0000256" key="4">
    <source>
        <dbReference type="ARBA" id="ARBA00022475"/>
    </source>
</evidence>
<protein>
    <recommendedName>
        <fullName evidence="8">Probable membrane transporter protein</fullName>
    </recommendedName>
</protein>
<keyword evidence="10" id="KW-1185">Reference proteome</keyword>
<feature type="transmembrane region" description="Helical" evidence="8">
    <location>
        <begin position="159"/>
        <end position="178"/>
    </location>
</feature>
<feature type="transmembrane region" description="Helical" evidence="8">
    <location>
        <begin position="75"/>
        <end position="93"/>
    </location>
</feature>
<dbReference type="RefSeq" id="WP_074731704.1">
    <property type="nucleotide sequence ID" value="NZ_FNYK01000015.1"/>
</dbReference>
<dbReference type="OrthoDB" id="554695at2"/>
<dbReference type="STRING" id="322505.SAMN04487836_13323"/>
<evidence type="ECO:0000256" key="5">
    <source>
        <dbReference type="ARBA" id="ARBA00022692"/>
    </source>
</evidence>
<dbReference type="PANTHER" id="PTHR30269">
    <property type="entry name" value="TRANSMEMBRANE PROTEIN YFCA"/>
    <property type="match status" value="1"/>
</dbReference>
<organism evidence="9 10">
    <name type="scientific">Sharpea azabuensis</name>
    <dbReference type="NCBI Taxonomy" id="322505"/>
    <lineage>
        <taxon>Bacteria</taxon>
        <taxon>Bacillati</taxon>
        <taxon>Bacillota</taxon>
        <taxon>Erysipelotrichia</taxon>
        <taxon>Erysipelotrichales</taxon>
        <taxon>Coprobacillaceae</taxon>
        <taxon>Sharpea</taxon>
    </lineage>
</organism>
<feature type="transmembrane region" description="Helical" evidence="8">
    <location>
        <begin position="135"/>
        <end position="153"/>
    </location>
</feature>
<dbReference type="AlphaFoldDB" id="A0A1H6SIK1"/>
<keyword evidence="4 8" id="KW-1003">Cell membrane</keyword>
<dbReference type="GO" id="GO:0005886">
    <property type="term" value="C:plasma membrane"/>
    <property type="evidence" value="ECO:0007669"/>
    <property type="project" value="UniProtKB-SubCell"/>
</dbReference>
<dbReference type="eggNOG" id="COG0730">
    <property type="taxonomic scope" value="Bacteria"/>
</dbReference>
<accession>A0A1H6SIK1</accession>
<feature type="transmembrane region" description="Helical" evidence="8">
    <location>
        <begin position="190"/>
        <end position="212"/>
    </location>
</feature>
<reference evidence="10" key="1">
    <citation type="submission" date="2016-10" db="EMBL/GenBank/DDBJ databases">
        <authorList>
            <person name="Varghese N."/>
        </authorList>
    </citation>
    <scope>NUCLEOTIDE SEQUENCE [LARGE SCALE GENOMIC DNA]</scope>
    <source>
        <strain evidence="10">DSM 20406</strain>
    </source>
</reference>
<dbReference type="EMBL" id="FNYK01000015">
    <property type="protein sequence ID" value="SEI65714.1"/>
    <property type="molecule type" value="Genomic_DNA"/>
</dbReference>
<dbReference type="InterPro" id="IPR052017">
    <property type="entry name" value="TSUP"/>
</dbReference>
<keyword evidence="7 8" id="KW-0472">Membrane</keyword>
<feature type="transmembrane region" description="Helical" evidence="8">
    <location>
        <begin position="232"/>
        <end position="249"/>
    </location>
</feature>